<protein>
    <submittedName>
        <fullName evidence="1">Uncharacterized protein</fullName>
    </submittedName>
</protein>
<evidence type="ECO:0000313" key="1">
    <source>
        <dbReference type="EMBL" id="SET85890.1"/>
    </source>
</evidence>
<evidence type="ECO:0000313" key="2">
    <source>
        <dbReference type="Proteomes" id="UP000198618"/>
    </source>
</evidence>
<dbReference type="RefSeq" id="WP_090873188.1">
    <property type="nucleotide sequence ID" value="NZ_FOHE01000044.1"/>
</dbReference>
<dbReference type="STRING" id="930131.SAMN05216389_1445"/>
<keyword evidence="2" id="KW-1185">Reference proteome</keyword>
<organism evidence="1 2">
    <name type="scientific">Oceanobacillus limi</name>
    <dbReference type="NCBI Taxonomy" id="930131"/>
    <lineage>
        <taxon>Bacteria</taxon>
        <taxon>Bacillati</taxon>
        <taxon>Bacillota</taxon>
        <taxon>Bacilli</taxon>
        <taxon>Bacillales</taxon>
        <taxon>Bacillaceae</taxon>
        <taxon>Oceanobacillus</taxon>
    </lineage>
</organism>
<dbReference type="OrthoDB" id="2943085at2"/>
<name>A0A1I0HPE8_9BACI</name>
<sequence length="96" mass="11117">MKTGKDKKTIYVDGEPIKEPPLLTIELENESSVPKVFYKGEEIKWKDEIRFRWSTKRELPLSGGVDYLIQHFVKGNQNIQLNKIGLSTGKYMSKDD</sequence>
<gene>
    <name evidence="1" type="ORF">SAMN05216389_1445</name>
</gene>
<dbReference type="EMBL" id="FOHE01000044">
    <property type="protein sequence ID" value="SET85890.1"/>
    <property type="molecule type" value="Genomic_DNA"/>
</dbReference>
<dbReference type="AlphaFoldDB" id="A0A1I0HPE8"/>
<dbReference type="Proteomes" id="UP000198618">
    <property type="component" value="Unassembled WGS sequence"/>
</dbReference>
<accession>A0A1I0HPE8</accession>
<reference evidence="1 2" key="1">
    <citation type="submission" date="2016-10" db="EMBL/GenBank/DDBJ databases">
        <authorList>
            <person name="de Groot N.N."/>
        </authorList>
    </citation>
    <scope>NUCLEOTIDE SEQUENCE [LARGE SCALE GENOMIC DNA]</scope>
    <source>
        <strain evidence="1 2">IBRC-M 10780</strain>
    </source>
</reference>
<proteinExistence type="predicted"/>